<gene>
    <name evidence="2" type="ORF">MEDL_54907</name>
</gene>
<dbReference type="PANTHER" id="PTHR36493">
    <property type="entry name" value="NEUROBLAST DIFFERENTIATION-ASSOCIATED PROTEIN AHNAK-LIKE PROTEIN"/>
    <property type="match status" value="1"/>
</dbReference>
<dbReference type="SUPFAM" id="SSF57997">
    <property type="entry name" value="Tropomyosin"/>
    <property type="match status" value="1"/>
</dbReference>
<comment type="caution">
    <text evidence="2">The sequence shown here is derived from an EMBL/GenBank/DDBJ whole genome shotgun (WGS) entry which is preliminary data.</text>
</comment>
<feature type="transmembrane region" description="Helical" evidence="1">
    <location>
        <begin position="26"/>
        <end position="48"/>
    </location>
</feature>
<protein>
    <submittedName>
        <fullName evidence="2">Uncharacterized protein</fullName>
    </submittedName>
</protein>
<keyword evidence="1" id="KW-1133">Transmembrane helix</keyword>
<dbReference type="AlphaFoldDB" id="A0A8S3UGX0"/>
<keyword evidence="1" id="KW-0472">Membrane</keyword>
<dbReference type="PANTHER" id="PTHR36493:SF3">
    <property type="entry name" value="CHITIN-BINDING TYPE-4 DOMAIN-CONTAINING PROTEIN"/>
    <property type="match status" value="1"/>
</dbReference>
<name>A0A8S3UGX0_MYTED</name>
<keyword evidence="1" id="KW-0812">Transmembrane</keyword>
<evidence type="ECO:0000256" key="1">
    <source>
        <dbReference type="SAM" id="Phobius"/>
    </source>
</evidence>
<dbReference type="Proteomes" id="UP000683360">
    <property type="component" value="Unassembled WGS sequence"/>
</dbReference>
<proteinExistence type="predicted"/>
<reference evidence="2" key="1">
    <citation type="submission" date="2021-03" db="EMBL/GenBank/DDBJ databases">
        <authorList>
            <person name="Bekaert M."/>
        </authorList>
    </citation>
    <scope>NUCLEOTIDE SEQUENCE</scope>
</reference>
<evidence type="ECO:0000313" key="3">
    <source>
        <dbReference type="Proteomes" id="UP000683360"/>
    </source>
</evidence>
<keyword evidence="3" id="KW-1185">Reference proteome</keyword>
<organism evidence="2 3">
    <name type="scientific">Mytilus edulis</name>
    <name type="common">Blue mussel</name>
    <dbReference type="NCBI Taxonomy" id="6550"/>
    <lineage>
        <taxon>Eukaryota</taxon>
        <taxon>Metazoa</taxon>
        <taxon>Spiralia</taxon>
        <taxon>Lophotrochozoa</taxon>
        <taxon>Mollusca</taxon>
        <taxon>Bivalvia</taxon>
        <taxon>Autobranchia</taxon>
        <taxon>Pteriomorphia</taxon>
        <taxon>Mytilida</taxon>
        <taxon>Mytiloidea</taxon>
        <taxon>Mytilidae</taxon>
        <taxon>Mytilinae</taxon>
        <taxon>Mytilus</taxon>
    </lineage>
</organism>
<dbReference type="Gene3D" id="1.20.5.340">
    <property type="match status" value="2"/>
</dbReference>
<accession>A0A8S3UGX0</accession>
<dbReference type="OrthoDB" id="4510327at2759"/>
<evidence type="ECO:0000313" key="2">
    <source>
        <dbReference type="EMBL" id="CAG2242746.1"/>
    </source>
</evidence>
<sequence length="335" mass="38193">MRYPCLAGNKTISALADETAGLDNNIILLICVIGGAVGIVSFTLFVFLAKRYFTCHTTVEQKKDNTTHGMVKSESYTYCGHQNIAFSEIKNGGVNKVPSSSYFTIDQLETGSFRTVKEQINNSDIPHVSSAVYFTLDPVETGYDRSNQTTATANNYELASPICDEVKDDDPYIETVDDIYDHAHLNRHKSTTSDDVYDHSVDDTIELRVKKIELQVKKVELRVTKVELRVTKVELRVTKVELRVTKVELRVTKVELRVTKVELRVTKVELRVTKVELRVTKVELRVTKVELRVTKVELRVTKVELRVTKVELRVKKVELRVTKVELRKNVETKIF</sequence>
<dbReference type="EMBL" id="CAJPWZ010002682">
    <property type="protein sequence ID" value="CAG2242746.1"/>
    <property type="molecule type" value="Genomic_DNA"/>
</dbReference>